<dbReference type="EMBL" id="GISG01067397">
    <property type="protein sequence ID" value="MBA4628834.1"/>
    <property type="molecule type" value="Transcribed_RNA"/>
</dbReference>
<organism evidence="3">
    <name type="scientific">Opuntia streptacantha</name>
    <name type="common">Prickly pear cactus</name>
    <name type="synonym">Opuntia cardona</name>
    <dbReference type="NCBI Taxonomy" id="393608"/>
    <lineage>
        <taxon>Eukaryota</taxon>
        <taxon>Viridiplantae</taxon>
        <taxon>Streptophyta</taxon>
        <taxon>Embryophyta</taxon>
        <taxon>Tracheophyta</taxon>
        <taxon>Spermatophyta</taxon>
        <taxon>Magnoliopsida</taxon>
        <taxon>eudicotyledons</taxon>
        <taxon>Gunneridae</taxon>
        <taxon>Pentapetalae</taxon>
        <taxon>Caryophyllales</taxon>
        <taxon>Cactineae</taxon>
        <taxon>Cactaceae</taxon>
        <taxon>Opuntioideae</taxon>
        <taxon>Opuntia</taxon>
    </lineage>
</organism>
<evidence type="ECO:0000256" key="1">
    <source>
        <dbReference type="SAM" id="MobiDB-lite"/>
    </source>
</evidence>
<reference evidence="3" key="1">
    <citation type="journal article" date="2013" name="J. Plant Res.">
        <title>Effect of fungi and light on seed germination of three Opuntia species from semiarid lands of central Mexico.</title>
        <authorList>
            <person name="Delgado-Sanchez P."/>
            <person name="Jimenez-Bremont J.F."/>
            <person name="Guerrero-Gonzalez Mde L."/>
            <person name="Flores J."/>
        </authorList>
    </citation>
    <scope>NUCLEOTIDE SEQUENCE</scope>
    <source>
        <tissue evidence="3">Cladode</tissue>
    </source>
</reference>
<feature type="compositionally biased region" description="Polar residues" evidence="1">
    <location>
        <begin position="105"/>
        <end position="121"/>
    </location>
</feature>
<proteinExistence type="predicted"/>
<accession>A0A7C8YY07</accession>
<dbReference type="AlphaFoldDB" id="A0A7C8YY07"/>
<evidence type="ECO:0000256" key="2">
    <source>
        <dbReference type="SAM" id="SignalP"/>
    </source>
</evidence>
<protein>
    <submittedName>
        <fullName evidence="3">Uncharacterized protein</fullName>
    </submittedName>
</protein>
<keyword evidence="2" id="KW-0732">Signal</keyword>
<name>A0A7C8YY07_OPUST</name>
<feature type="chain" id="PRO_5036201162" evidence="2">
    <location>
        <begin position="28"/>
        <end position="121"/>
    </location>
</feature>
<feature type="signal peptide" evidence="2">
    <location>
        <begin position="1"/>
        <end position="27"/>
    </location>
</feature>
<dbReference type="EMBL" id="GISG01067398">
    <property type="protein sequence ID" value="MBA4628835.1"/>
    <property type="molecule type" value="Transcribed_RNA"/>
</dbReference>
<sequence>MHQKISFLLLAFVQMILKLSGQNQVQATCLPQTHQSMISPVYGIGAPRQFRMGPSGYGLMVSAQSIQVASIPQPHVAVPAILCPQGYFPSAGATGSFPPPFDPAQQHSVPSYYNQQPTSLT</sequence>
<evidence type="ECO:0000313" key="3">
    <source>
        <dbReference type="EMBL" id="MBA4628835.1"/>
    </source>
</evidence>
<reference evidence="3" key="2">
    <citation type="submission" date="2020-07" db="EMBL/GenBank/DDBJ databases">
        <authorList>
            <person name="Vera ALvarez R."/>
            <person name="Arias-Moreno D.M."/>
            <person name="Jimenez-Jacinto V."/>
            <person name="Jimenez-Bremont J.F."/>
            <person name="Swaminathan K."/>
            <person name="Moose S.P."/>
            <person name="Guerrero-Gonzalez M.L."/>
            <person name="Marino-Ramirez L."/>
            <person name="Landsman D."/>
            <person name="Rodriguez-Kessler M."/>
            <person name="Delgado-Sanchez P."/>
        </authorList>
    </citation>
    <scope>NUCLEOTIDE SEQUENCE</scope>
    <source>
        <tissue evidence="3">Cladode</tissue>
    </source>
</reference>
<feature type="region of interest" description="Disordered" evidence="1">
    <location>
        <begin position="94"/>
        <end position="121"/>
    </location>
</feature>